<protein>
    <submittedName>
        <fullName evidence="2">Uncharacterized protein</fullName>
    </submittedName>
</protein>
<dbReference type="EMBL" id="JAXOVC010000001">
    <property type="protein sequence ID" value="KAK4507840.1"/>
    <property type="molecule type" value="Genomic_DNA"/>
</dbReference>
<gene>
    <name evidence="2" type="ORF">PRZ48_001575</name>
</gene>
<sequence length="238" mass="25583">MAPDNNTNHEKIIDNHNEFDKQYENFTTDIPATVDRRAPQLNEANDSCHCSCPCARGDTDQAGGDAGTSVDLNEHLDNGYGAAASDASSDFGDEAAKHDEGVEEHSIEVGDFGFIPIAQIMRSLAQHNRCTCHHHGIGILPHEDDYPYTSYSSPATSGFLTQGDSASMIVEAANSSGDQSMASSQVLSISSRGSSSLLAAMGTGFGPVPIFRPLSLTPETFVYNIDISEVNFPEFDMW</sequence>
<comment type="caution">
    <text evidence="2">The sequence shown here is derived from an EMBL/GenBank/DDBJ whole genome shotgun (WGS) entry which is preliminary data.</text>
</comment>
<name>A0ABR0F3I0_ZASCE</name>
<feature type="compositionally biased region" description="Low complexity" evidence="1">
    <location>
        <begin position="79"/>
        <end position="90"/>
    </location>
</feature>
<evidence type="ECO:0000313" key="3">
    <source>
        <dbReference type="Proteomes" id="UP001305779"/>
    </source>
</evidence>
<keyword evidence="3" id="KW-1185">Reference proteome</keyword>
<reference evidence="2 3" key="1">
    <citation type="journal article" date="2023" name="G3 (Bethesda)">
        <title>A chromosome-level genome assembly of Zasmidium syzygii isolated from banana leaves.</title>
        <authorList>
            <person name="van Westerhoven A.C."/>
            <person name="Mehrabi R."/>
            <person name="Talebi R."/>
            <person name="Steentjes M.B.F."/>
            <person name="Corcolon B."/>
            <person name="Chong P.A."/>
            <person name="Kema G.H.J."/>
            <person name="Seidl M.F."/>
        </authorList>
    </citation>
    <scope>NUCLEOTIDE SEQUENCE [LARGE SCALE GENOMIC DNA]</scope>
    <source>
        <strain evidence="2 3">P124</strain>
    </source>
</reference>
<dbReference type="Proteomes" id="UP001305779">
    <property type="component" value="Unassembled WGS sequence"/>
</dbReference>
<organism evidence="2 3">
    <name type="scientific">Zasmidium cellare</name>
    <name type="common">Wine cellar mold</name>
    <name type="synonym">Racodium cellare</name>
    <dbReference type="NCBI Taxonomy" id="395010"/>
    <lineage>
        <taxon>Eukaryota</taxon>
        <taxon>Fungi</taxon>
        <taxon>Dikarya</taxon>
        <taxon>Ascomycota</taxon>
        <taxon>Pezizomycotina</taxon>
        <taxon>Dothideomycetes</taxon>
        <taxon>Dothideomycetidae</taxon>
        <taxon>Mycosphaerellales</taxon>
        <taxon>Mycosphaerellaceae</taxon>
        <taxon>Zasmidium</taxon>
    </lineage>
</organism>
<accession>A0ABR0F3I0</accession>
<proteinExistence type="predicted"/>
<evidence type="ECO:0000313" key="2">
    <source>
        <dbReference type="EMBL" id="KAK4507840.1"/>
    </source>
</evidence>
<feature type="region of interest" description="Disordered" evidence="1">
    <location>
        <begin position="61"/>
        <end position="94"/>
    </location>
</feature>
<evidence type="ECO:0000256" key="1">
    <source>
        <dbReference type="SAM" id="MobiDB-lite"/>
    </source>
</evidence>